<dbReference type="PANTHER" id="PTHR37806:SF1">
    <property type="entry name" value="PEPTIDASE C39-LIKE DOMAIN-CONTAINING PROTEIN"/>
    <property type="match status" value="1"/>
</dbReference>
<feature type="signal peptide" evidence="2">
    <location>
        <begin position="1"/>
        <end position="22"/>
    </location>
</feature>
<dbReference type="Gene3D" id="3.90.70.10">
    <property type="entry name" value="Cysteine proteinases"/>
    <property type="match status" value="1"/>
</dbReference>
<evidence type="ECO:0000313" key="4">
    <source>
        <dbReference type="EMBL" id="KIE45240.1"/>
    </source>
</evidence>
<dbReference type="InterPro" id="IPR039564">
    <property type="entry name" value="Peptidase_C39-like"/>
</dbReference>
<name>A0A0C1UCH3_9CLOT</name>
<keyword evidence="2" id="KW-0732">Signal</keyword>
<accession>A0A0C1UCH3</accession>
<dbReference type="PANTHER" id="PTHR37806">
    <property type="entry name" value="LMO0724 PROTEIN"/>
    <property type="match status" value="1"/>
</dbReference>
<dbReference type="STRING" id="29341.RSJ17_04930"/>
<organism evidence="4 5">
    <name type="scientific">Clostridium argentinense CDC 2741</name>
    <dbReference type="NCBI Taxonomy" id="1418104"/>
    <lineage>
        <taxon>Bacteria</taxon>
        <taxon>Bacillati</taxon>
        <taxon>Bacillota</taxon>
        <taxon>Clostridia</taxon>
        <taxon>Eubacteriales</taxon>
        <taxon>Clostridiaceae</taxon>
        <taxon>Clostridium</taxon>
    </lineage>
</organism>
<sequence length="332" mass="38369">MKKKRKFPIITFILSLSLLSVASYNYINVSAEESAIKDQIHSIKSSGQISEGFLTKVEKEEIEKQKQKEEEKKKKEEEKKKKEQEEAKKKAEKEAKIKSEKEAKMKEEREKELAAIKAKQEKELKENEKKLPEKIILDIEPINQLPELKNGCEVTSLTMLLQYKGVKIDKMTLANKVKKDTTSIEYDGYGKIIKWGDPDEGFVGDITGKYSPGYSVNPKPLMPLMQQYIMPKPVDLTKSDYRELEVYLSMKRPVIAWITNDFSMPSKDASWKKGDKVIEVHFNQHAVLLTGYDKDYVYYNDPLKESKNSKIDKETFKKVWISMGSKALSYTN</sequence>
<reference evidence="4 5" key="1">
    <citation type="journal article" date="2015" name="Infect. Genet. Evol.">
        <title>Genomic sequences of six botulinum neurotoxin-producing strains representing three clostridial species illustrate the mobility and diversity of botulinum neurotoxin genes.</title>
        <authorList>
            <person name="Smith T.J."/>
            <person name="Hill K.K."/>
            <person name="Xie G."/>
            <person name="Foley B.T."/>
            <person name="Williamson C.H."/>
            <person name="Foster J.T."/>
            <person name="Johnson S.L."/>
            <person name="Chertkov O."/>
            <person name="Teshima H."/>
            <person name="Gibbons H.S."/>
            <person name="Johnsky L.A."/>
            <person name="Karavis M.A."/>
            <person name="Smith L.A."/>
        </authorList>
    </citation>
    <scope>NUCLEOTIDE SEQUENCE [LARGE SCALE GENOMIC DNA]</scope>
    <source>
        <strain evidence="4 5">CDC 2741</strain>
    </source>
</reference>
<dbReference type="EMBL" id="AYSO01000020">
    <property type="protein sequence ID" value="KIE45240.1"/>
    <property type="molecule type" value="Genomic_DNA"/>
</dbReference>
<dbReference type="RefSeq" id="WP_052268269.1">
    <property type="nucleotide sequence ID" value="NZ_AYSO01000020.1"/>
</dbReference>
<evidence type="ECO:0000313" key="5">
    <source>
        <dbReference type="Proteomes" id="UP000031366"/>
    </source>
</evidence>
<gene>
    <name evidence="4" type="ORF">U732_428</name>
</gene>
<proteinExistence type="predicted"/>
<dbReference type="AlphaFoldDB" id="A0A0C1UCH3"/>
<feature type="chain" id="PRO_5038857191" description="Peptidase C39-like domain-containing protein" evidence="2">
    <location>
        <begin position="23"/>
        <end position="332"/>
    </location>
</feature>
<dbReference type="Pfam" id="PF13529">
    <property type="entry name" value="Peptidase_C39_2"/>
    <property type="match status" value="1"/>
</dbReference>
<dbReference type="OrthoDB" id="1164310at2"/>
<evidence type="ECO:0000256" key="1">
    <source>
        <dbReference type="SAM" id="MobiDB-lite"/>
    </source>
</evidence>
<comment type="caution">
    <text evidence="4">The sequence shown here is derived from an EMBL/GenBank/DDBJ whole genome shotgun (WGS) entry which is preliminary data.</text>
</comment>
<evidence type="ECO:0000256" key="2">
    <source>
        <dbReference type="SAM" id="SignalP"/>
    </source>
</evidence>
<feature type="region of interest" description="Disordered" evidence="1">
    <location>
        <begin position="62"/>
        <end position="104"/>
    </location>
</feature>
<dbReference type="Proteomes" id="UP000031366">
    <property type="component" value="Unassembled WGS sequence"/>
</dbReference>
<feature type="domain" description="Peptidase C39-like" evidence="3">
    <location>
        <begin position="137"/>
        <end position="302"/>
    </location>
</feature>
<protein>
    <recommendedName>
        <fullName evidence="3">Peptidase C39-like domain-containing protein</fullName>
    </recommendedName>
</protein>
<keyword evidence="5" id="KW-1185">Reference proteome</keyword>
<evidence type="ECO:0000259" key="3">
    <source>
        <dbReference type="Pfam" id="PF13529"/>
    </source>
</evidence>